<protein>
    <recommendedName>
        <fullName evidence="4">Myb-like domain-containing protein</fullName>
    </recommendedName>
</protein>
<dbReference type="VEuPathDB" id="FungiDB:FOIG_06812"/>
<dbReference type="InterPro" id="IPR009057">
    <property type="entry name" value="Homeodomain-like_sf"/>
</dbReference>
<dbReference type="CDD" id="cd00167">
    <property type="entry name" value="SANT"/>
    <property type="match status" value="1"/>
</dbReference>
<dbReference type="OrthoDB" id="4985370at2759"/>
<evidence type="ECO:0000256" key="1">
    <source>
        <dbReference type="SAM" id="MobiDB-lite"/>
    </source>
</evidence>
<feature type="compositionally biased region" description="Polar residues" evidence="1">
    <location>
        <begin position="17"/>
        <end position="34"/>
    </location>
</feature>
<gene>
    <name evidence="2" type="ORF">FRV6_05567</name>
</gene>
<dbReference type="SUPFAM" id="SSF46689">
    <property type="entry name" value="Homeodomain-like"/>
    <property type="match status" value="1"/>
</dbReference>
<evidence type="ECO:0000313" key="2">
    <source>
        <dbReference type="EMBL" id="SCO81354.1"/>
    </source>
</evidence>
<accession>A0A2H3T9G6</accession>
<name>A0A2H3T9G6_FUSOX</name>
<dbReference type="EMBL" id="FMJY01000003">
    <property type="protein sequence ID" value="SCO81354.1"/>
    <property type="molecule type" value="Genomic_DNA"/>
</dbReference>
<reference evidence="3" key="1">
    <citation type="submission" date="2016-09" db="EMBL/GenBank/DDBJ databases">
        <authorList>
            <person name="Guldener U."/>
        </authorList>
    </citation>
    <scope>NUCLEOTIDE SEQUENCE [LARGE SCALE GENOMIC DNA]</scope>
    <source>
        <strain evidence="3">V64-1</strain>
    </source>
</reference>
<evidence type="ECO:0008006" key="4">
    <source>
        <dbReference type="Google" id="ProtNLM"/>
    </source>
</evidence>
<proteinExistence type="predicted"/>
<sequence length="108" mass="12289">MSGAPQDPNQAEVPVSTPAQTEANVSPSTTAYQTKYQGSRDLTYRFWEESELRRLIEMRSGGAKWSVIAQAFPDRTFEALKQTYHKRRHAVEQKIEEEKASDKAAKKD</sequence>
<evidence type="ECO:0000313" key="3">
    <source>
        <dbReference type="Proteomes" id="UP000219369"/>
    </source>
</evidence>
<feature type="region of interest" description="Disordered" evidence="1">
    <location>
        <begin position="1"/>
        <end position="34"/>
    </location>
</feature>
<dbReference type="AlphaFoldDB" id="A0A2H3T9G6"/>
<dbReference type="Proteomes" id="UP000219369">
    <property type="component" value="Unassembled WGS sequence"/>
</dbReference>
<organism evidence="2 3">
    <name type="scientific">Fusarium oxysporum</name>
    <name type="common">Fusarium vascular wilt</name>
    <dbReference type="NCBI Taxonomy" id="5507"/>
    <lineage>
        <taxon>Eukaryota</taxon>
        <taxon>Fungi</taxon>
        <taxon>Dikarya</taxon>
        <taxon>Ascomycota</taxon>
        <taxon>Pezizomycotina</taxon>
        <taxon>Sordariomycetes</taxon>
        <taxon>Hypocreomycetidae</taxon>
        <taxon>Hypocreales</taxon>
        <taxon>Nectriaceae</taxon>
        <taxon>Fusarium</taxon>
        <taxon>Fusarium oxysporum species complex</taxon>
    </lineage>
</organism>
<dbReference type="Gene3D" id="1.10.10.60">
    <property type="entry name" value="Homeodomain-like"/>
    <property type="match status" value="1"/>
</dbReference>
<dbReference type="InterPro" id="IPR001005">
    <property type="entry name" value="SANT/Myb"/>
</dbReference>